<dbReference type="OrthoDB" id="5768907at2"/>
<dbReference type="InterPro" id="IPR029046">
    <property type="entry name" value="LolA/LolB/LppX"/>
</dbReference>
<dbReference type="STRING" id="1628148.BI198_01670"/>
<keyword evidence="3 5" id="KW-0732">Signal</keyword>
<dbReference type="Proteomes" id="UP000242258">
    <property type="component" value="Unassembled WGS sequence"/>
</dbReference>
<evidence type="ECO:0000256" key="4">
    <source>
        <dbReference type="ARBA" id="ARBA00022927"/>
    </source>
</evidence>
<keyword evidence="7" id="KW-1185">Reference proteome</keyword>
<dbReference type="SUPFAM" id="SSF89392">
    <property type="entry name" value="Prokaryotic lipoproteins and lipoprotein localization factors"/>
    <property type="match status" value="1"/>
</dbReference>
<keyword evidence="4" id="KW-0653">Protein transport</keyword>
<feature type="signal peptide" evidence="5">
    <location>
        <begin position="1"/>
        <end position="21"/>
    </location>
</feature>
<comment type="subunit">
    <text evidence="1">Monomer.</text>
</comment>
<evidence type="ECO:0000256" key="3">
    <source>
        <dbReference type="ARBA" id="ARBA00022729"/>
    </source>
</evidence>
<evidence type="ECO:0000313" key="7">
    <source>
        <dbReference type="Proteomes" id="UP000242258"/>
    </source>
</evidence>
<feature type="chain" id="PRO_5009200283" description="Outer membrane lipoprotein carrier protein LolA" evidence="5">
    <location>
        <begin position="22"/>
        <end position="173"/>
    </location>
</feature>
<name>A0A1E7Q2Q7_9GAMM</name>
<dbReference type="AlphaFoldDB" id="A0A1E7Q2Q7"/>
<reference evidence="7" key="1">
    <citation type="submission" date="2016-09" db="EMBL/GenBank/DDBJ databases">
        <authorList>
            <person name="Wan X."/>
            <person name="Hou S."/>
        </authorList>
    </citation>
    <scope>NUCLEOTIDE SEQUENCE [LARGE SCALE GENOMIC DNA]</scope>
    <source>
        <strain evidence="7">KH87</strain>
    </source>
</reference>
<dbReference type="RefSeq" id="WP_070047983.1">
    <property type="nucleotide sequence ID" value="NZ_CBCSDO010000001.1"/>
</dbReference>
<keyword evidence="2" id="KW-0813">Transport</keyword>
<dbReference type="EMBL" id="MKEK01000001">
    <property type="protein sequence ID" value="OEY68416.1"/>
    <property type="molecule type" value="Genomic_DNA"/>
</dbReference>
<gene>
    <name evidence="6" type="ORF">BI198_01670</name>
</gene>
<accession>A0A1E7Q2Q7</accession>
<dbReference type="Gene3D" id="2.50.20.10">
    <property type="entry name" value="Lipoprotein localisation LolA/LolB/LppX"/>
    <property type="match status" value="1"/>
</dbReference>
<evidence type="ECO:0008006" key="8">
    <source>
        <dbReference type="Google" id="ProtNLM"/>
    </source>
</evidence>
<comment type="caution">
    <text evidence="6">The sequence shown here is derived from an EMBL/GenBank/DDBJ whole genome shotgun (WGS) entry which is preliminary data.</text>
</comment>
<evidence type="ECO:0000256" key="1">
    <source>
        <dbReference type="ARBA" id="ARBA00011245"/>
    </source>
</evidence>
<dbReference type="CDD" id="cd16325">
    <property type="entry name" value="LolA"/>
    <property type="match status" value="1"/>
</dbReference>
<proteinExistence type="predicted"/>
<evidence type="ECO:0000313" key="6">
    <source>
        <dbReference type="EMBL" id="OEY68416.1"/>
    </source>
</evidence>
<sequence length="173" mass="19439">MKSRHLVMLLLCSVYSSLANAVQMPWQPLQGKVWFKQVKNLQGLPVPLRSSGYLDIAPHQMLWHTTTPVESKLLIKATGISQWQQQEYIAVAGSEFVGQLMLAVLQQDSDFIQQQFQLQIIAGNCMQLQPKQAPLEQLFSQIVLCGKTELNSLTLQEVNGNSTMISLQTEDLL</sequence>
<evidence type="ECO:0000256" key="2">
    <source>
        <dbReference type="ARBA" id="ARBA00022448"/>
    </source>
</evidence>
<dbReference type="InterPro" id="IPR004564">
    <property type="entry name" value="OM_lipoprot_carrier_LolA-like"/>
</dbReference>
<dbReference type="GO" id="GO:0015031">
    <property type="term" value="P:protein transport"/>
    <property type="evidence" value="ECO:0007669"/>
    <property type="project" value="UniProtKB-KW"/>
</dbReference>
<organism evidence="6 7">
    <name type="scientific">Rheinheimera salexigens</name>
    <dbReference type="NCBI Taxonomy" id="1628148"/>
    <lineage>
        <taxon>Bacteria</taxon>
        <taxon>Pseudomonadati</taxon>
        <taxon>Pseudomonadota</taxon>
        <taxon>Gammaproteobacteria</taxon>
        <taxon>Chromatiales</taxon>
        <taxon>Chromatiaceae</taxon>
        <taxon>Rheinheimera</taxon>
    </lineage>
</organism>
<protein>
    <recommendedName>
        <fullName evidence="8">Outer membrane lipoprotein carrier protein LolA</fullName>
    </recommendedName>
</protein>
<evidence type="ECO:0000256" key="5">
    <source>
        <dbReference type="SAM" id="SignalP"/>
    </source>
</evidence>